<dbReference type="EMBL" id="CP158299">
    <property type="protein sequence ID" value="XBV85186.1"/>
    <property type="molecule type" value="Genomic_DNA"/>
</dbReference>
<dbReference type="KEGG" id="dsc:ABOD76_17340"/>
<evidence type="ECO:0000313" key="1">
    <source>
        <dbReference type="EMBL" id="XBV85186.1"/>
    </source>
</evidence>
<name>A0AAU7UA56_9DEIO</name>
<dbReference type="AlphaFoldDB" id="A0AAU7UA56"/>
<protein>
    <submittedName>
        <fullName evidence="1">DUF4259 domain-containing protein</fullName>
    </submittedName>
</protein>
<sequence>MNVWGTGAFDNDSAAAYASEVVSDGLPALQEAFEVVLDPDTDFIEAEEGARAVAAAQILQVHLSGDTAPLTDAALRSWLAEQPAGSLAGLHEVAAEALERVLGPQSELPDLWEEAEDGQAWRGTVEGLRAGL</sequence>
<proteinExistence type="predicted"/>
<gene>
    <name evidence="1" type="ORF">ABOD76_17340</name>
</gene>
<accession>A0AAU7UA56</accession>
<dbReference type="InterPro" id="IPR025355">
    <property type="entry name" value="DUF4259"/>
</dbReference>
<reference evidence="1" key="1">
    <citation type="submission" date="2024-06" db="EMBL/GenBank/DDBJ databases">
        <title>Draft Genome Sequence of Deinococcus sonorensis Type Strain KR-87, a Biofilm Producing Representative of the Genus Deinococcus.</title>
        <authorList>
            <person name="Boren L.S."/>
            <person name="Grosso R.A."/>
            <person name="Hugenberg-Cox A.N."/>
            <person name="Hill J.T.E."/>
            <person name="Albert C.M."/>
            <person name="Tuohy J.M."/>
        </authorList>
    </citation>
    <scope>NUCLEOTIDE SEQUENCE</scope>
    <source>
        <strain evidence="1">KR-87</strain>
    </source>
</reference>
<dbReference type="Pfam" id="PF14078">
    <property type="entry name" value="DUF4259"/>
    <property type="match status" value="1"/>
</dbReference>
<organism evidence="1">
    <name type="scientific">Deinococcus sonorensis KR-87</name>
    <dbReference type="NCBI Taxonomy" id="694439"/>
    <lineage>
        <taxon>Bacteria</taxon>
        <taxon>Thermotogati</taxon>
        <taxon>Deinococcota</taxon>
        <taxon>Deinococci</taxon>
        <taxon>Deinococcales</taxon>
        <taxon>Deinococcaceae</taxon>
        <taxon>Deinococcus</taxon>
    </lineage>
</organism>
<dbReference type="RefSeq" id="WP_350243223.1">
    <property type="nucleotide sequence ID" value="NZ_CP158299.1"/>
</dbReference>